<dbReference type="AlphaFoldDB" id="A0A2A6B9W0"/>
<protein>
    <submittedName>
        <fullName evidence="1">Uncharacterized protein</fullName>
    </submittedName>
</protein>
<proteinExistence type="predicted"/>
<sequence length="167" mass="19578">MNPSKLFAAPQPSLRDQLDLLEQSSSTTSDSSMKKQLRAKLEEALAQIDQLTRSKDRLEIDLRNAKRTIESKDADLVRAHEIIRLTKQAADRTHQAAEEYRYEVERVREEHRNYVIENAYLRQKEVEDETPRVVLKMMRSGRKRSPLVFPLSEDHPHYPAIYKKPRP</sequence>
<gene>
    <name evidence="1" type="primary">WBGene00104968</name>
</gene>
<evidence type="ECO:0000313" key="2">
    <source>
        <dbReference type="Proteomes" id="UP000005239"/>
    </source>
</evidence>
<accession>A0A8R1UAL2</accession>
<accession>A0A2A6B9W0</accession>
<reference evidence="2" key="1">
    <citation type="journal article" date="2008" name="Nat. Genet.">
        <title>The Pristionchus pacificus genome provides a unique perspective on nematode lifestyle and parasitism.</title>
        <authorList>
            <person name="Dieterich C."/>
            <person name="Clifton S.W."/>
            <person name="Schuster L.N."/>
            <person name="Chinwalla A."/>
            <person name="Delehaunty K."/>
            <person name="Dinkelacker I."/>
            <person name="Fulton L."/>
            <person name="Fulton R."/>
            <person name="Godfrey J."/>
            <person name="Minx P."/>
            <person name="Mitreva M."/>
            <person name="Roeseler W."/>
            <person name="Tian H."/>
            <person name="Witte H."/>
            <person name="Yang S.P."/>
            <person name="Wilson R.K."/>
            <person name="Sommer R.J."/>
        </authorList>
    </citation>
    <scope>NUCLEOTIDE SEQUENCE [LARGE SCALE GENOMIC DNA]</scope>
    <source>
        <strain evidence="2">PS312</strain>
    </source>
</reference>
<organism evidence="1 2">
    <name type="scientific">Pristionchus pacificus</name>
    <name type="common">Parasitic nematode worm</name>
    <dbReference type="NCBI Taxonomy" id="54126"/>
    <lineage>
        <taxon>Eukaryota</taxon>
        <taxon>Metazoa</taxon>
        <taxon>Ecdysozoa</taxon>
        <taxon>Nematoda</taxon>
        <taxon>Chromadorea</taxon>
        <taxon>Rhabditida</taxon>
        <taxon>Rhabditina</taxon>
        <taxon>Diplogasteromorpha</taxon>
        <taxon>Diplogasteroidea</taxon>
        <taxon>Neodiplogasteridae</taxon>
        <taxon>Pristionchus</taxon>
    </lineage>
</organism>
<dbReference type="Proteomes" id="UP000005239">
    <property type="component" value="Unassembled WGS sequence"/>
</dbReference>
<name>A0A2A6B9W0_PRIPA</name>
<dbReference type="EnsemblMetazoa" id="PPA15414.1">
    <property type="protein sequence ID" value="PPA15414.1"/>
    <property type="gene ID" value="WBGene00104968"/>
</dbReference>
<keyword evidence="2" id="KW-1185">Reference proteome</keyword>
<evidence type="ECO:0000313" key="1">
    <source>
        <dbReference type="EnsemblMetazoa" id="PPA15414.1"/>
    </source>
</evidence>
<reference evidence="1" key="2">
    <citation type="submission" date="2022-06" db="UniProtKB">
        <authorList>
            <consortium name="EnsemblMetazoa"/>
        </authorList>
    </citation>
    <scope>IDENTIFICATION</scope>
    <source>
        <strain evidence="1">PS312</strain>
    </source>
</reference>